<name>A0A554VL93_9FLAO</name>
<organism evidence="1 2">
    <name type="scientific">Aquimarina algiphila</name>
    <dbReference type="NCBI Taxonomy" id="2047982"/>
    <lineage>
        <taxon>Bacteria</taxon>
        <taxon>Pseudomonadati</taxon>
        <taxon>Bacteroidota</taxon>
        <taxon>Flavobacteriia</taxon>
        <taxon>Flavobacteriales</taxon>
        <taxon>Flavobacteriaceae</taxon>
        <taxon>Aquimarina</taxon>
    </lineage>
</organism>
<proteinExistence type="predicted"/>
<keyword evidence="2" id="KW-1185">Reference proteome</keyword>
<dbReference type="OrthoDB" id="1412830at2"/>
<comment type="caution">
    <text evidence="1">The sequence shown here is derived from an EMBL/GenBank/DDBJ whole genome shotgun (WGS) entry which is preliminary data.</text>
</comment>
<accession>A0A554VL93</accession>
<dbReference type="EMBL" id="VLNR01000018">
    <property type="protein sequence ID" value="TSE08891.1"/>
    <property type="molecule type" value="Genomic_DNA"/>
</dbReference>
<dbReference type="AlphaFoldDB" id="A0A554VL93"/>
<protein>
    <submittedName>
        <fullName evidence="1">Uncharacterized protein</fullName>
    </submittedName>
</protein>
<gene>
    <name evidence="1" type="ORF">FOF46_10490</name>
</gene>
<dbReference type="Proteomes" id="UP000318833">
    <property type="component" value="Unassembled WGS sequence"/>
</dbReference>
<reference evidence="1 2" key="1">
    <citation type="submission" date="2019-07" db="EMBL/GenBank/DDBJ databases">
        <title>The draft genome sequence of Aquimarina algiphila M91.</title>
        <authorList>
            <person name="Meng X."/>
        </authorList>
    </citation>
    <scope>NUCLEOTIDE SEQUENCE [LARGE SCALE GENOMIC DNA]</scope>
    <source>
        <strain evidence="1 2">M91</strain>
    </source>
</reference>
<evidence type="ECO:0000313" key="2">
    <source>
        <dbReference type="Proteomes" id="UP000318833"/>
    </source>
</evidence>
<sequence>MILSNFTFAQENISFKRLISKTNKYLEFYGEISIYGKNSYSFNEIGISKKDQKGILKNKKDYEFVVRDSIGKYDLILFLQKKIMYNLNRVVTNAEFGKNDITQLLNSSELDVIKSDDGKLYNFSIDEKTGGTYKSRVSLMHYTELNNSVQKEEDSMNTQKSKVYEVFDGDGFTGIFSIPTTEGTKYVLTKFVRGCSLCFLSGVMLVTYNDGIFQQDFSYSLVLRDWDGGVKYEPKTRMISVDYKTDDLTTDCNCKNYIESESNNNDQDYFQNVNQSNTFKCQCVFMFNGLNFELVKECKEKIIED</sequence>
<dbReference type="RefSeq" id="WP_143916430.1">
    <property type="nucleotide sequence ID" value="NZ_CANMIK010000019.1"/>
</dbReference>
<evidence type="ECO:0000313" key="1">
    <source>
        <dbReference type="EMBL" id="TSE08891.1"/>
    </source>
</evidence>